<dbReference type="EMBL" id="JARKIE010000150">
    <property type="protein sequence ID" value="KAJ7675295.1"/>
    <property type="molecule type" value="Genomic_DNA"/>
</dbReference>
<dbReference type="InterPro" id="IPR036291">
    <property type="entry name" value="NAD(P)-bd_dom_sf"/>
</dbReference>
<dbReference type="Proteomes" id="UP001221757">
    <property type="component" value="Unassembled WGS sequence"/>
</dbReference>
<keyword evidence="5" id="KW-1185">Reference proteome</keyword>
<proteinExistence type="inferred from homology"/>
<evidence type="ECO:0000256" key="3">
    <source>
        <dbReference type="ARBA" id="ARBA00023002"/>
    </source>
</evidence>
<dbReference type="SUPFAM" id="SSF51735">
    <property type="entry name" value="NAD(P)-binding Rossmann-fold domains"/>
    <property type="match status" value="1"/>
</dbReference>
<protein>
    <submittedName>
        <fullName evidence="4">NAD(P)-binding protein</fullName>
    </submittedName>
</protein>
<sequence length="330" mass="35977">MGSTLARMFPPKFLPARDIPDLSGKIIVVTGGNAGIGYETVKQLVMKDAKVYMAGRSPDKAAAALKRLEEETNKTAIFLQLDLADLHSVRKAAETFLAQESKLDILFNNAGVMACPLADLTAQNYDLQFGTNVIGHFFFTELLIPVLTKSYEETKVPARVINTSSVGHLFAPGKGMEVASLQGGPERDAWVKKAGSIAGPWKLYGQSKMGNVFISNYFATTYSGVLVSCALHPGGIKTDLYKHTPGWQRLLTVFLFPAPCAPKFDGAYTQLWGATVAKPAQMNGEWLVPFGKVGAADKRSADTKIQEEVVAYIKEQIAGFERVREREVPK</sequence>
<dbReference type="PANTHER" id="PTHR24320:SF236">
    <property type="entry name" value="SHORT-CHAIN DEHYDROGENASE-RELATED"/>
    <property type="match status" value="1"/>
</dbReference>
<dbReference type="Pfam" id="PF00106">
    <property type="entry name" value="adh_short"/>
    <property type="match status" value="1"/>
</dbReference>
<evidence type="ECO:0000313" key="4">
    <source>
        <dbReference type="EMBL" id="KAJ7675295.1"/>
    </source>
</evidence>
<evidence type="ECO:0000313" key="5">
    <source>
        <dbReference type="Proteomes" id="UP001221757"/>
    </source>
</evidence>
<comment type="similarity">
    <text evidence="1">Belongs to the short-chain dehydrogenases/reductases (SDR) family.</text>
</comment>
<evidence type="ECO:0000256" key="1">
    <source>
        <dbReference type="ARBA" id="ARBA00006484"/>
    </source>
</evidence>
<evidence type="ECO:0000256" key="2">
    <source>
        <dbReference type="ARBA" id="ARBA00022857"/>
    </source>
</evidence>
<accession>A0AAD7D259</accession>
<organism evidence="4 5">
    <name type="scientific">Mycena rosella</name>
    <name type="common">Pink bonnet</name>
    <name type="synonym">Agaricus rosellus</name>
    <dbReference type="NCBI Taxonomy" id="1033263"/>
    <lineage>
        <taxon>Eukaryota</taxon>
        <taxon>Fungi</taxon>
        <taxon>Dikarya</taxon>
        <taxon>Basidiomycota</taxon>
        <taxon>Agaricomycotina</taxon>
        <taxon>Agaricomycetes</taxon>
        <taxon>Agaricomycetidae</taxon>
        <taxon>Agaricales</taxon>
        <taxon>Marasmiineae</taxon>
        <taxon>Mycenaceae</taxon>
        <taxon>Mycena</taxon>
    </lineage>
</organism>
<comment type="caution">
    <text evidence="4">The sequence shown here is derived from an EMBL/GenBank/DDBJ whole genome shotgun (WGS) entry which is preliminary data.</text>
</comment>
<dbReference type="AlphaFoldDB" id="A0AAD7D259"/>
<name>A0AAD7D259_MYCRO</name>
<dbReference type="InterPro" id="IPR002347">
    <property type="entry name" value="SDR_fam"/>
</dbReference>
<gene>
    <name evidence="4" type="ORF">B0H17DRAFT_1334738</name>
</gene>
<reference evidence="4" key="1">
    <citation type="submission" date="2023-03" db="EMBL/GenBank/DDBJ databases">
        <title>Massive genome expansion in bonnet fungi (Mycena s.s.) driven by repeated elements and novel gene families across ecological guilds.</title>
        <authorList>
            <consortium name="Lawrence Berkeley National Laboratory"/>
            <person name="Harder C.B."/>
            <person name="Miyauchi S."/>
            <person name="Viragh M."/>
            <person name="Kuo A."/>
            <person name="Thoen E."/>
            <person name="Andreopoulos B."/>
            <person name="Lu D."/>
            <person name="Skrede I."/>
            <person name="Drula E."/>
            <person name="Henrissat B."/>
            <person name="Morin E."/>
            <person name="Kohler A."/>
            <person name="Barry K."/>
            <person name="LaButti K."/>
            <person name="Morin E."/>
            <person name="Salamov A."/>
            <person name="Lipzen A."/>
            <person name="Mereny Z."/>
            <person name="Hegedus B."/>
            <person name="Baldrian P."/>
            <person name="Stursova M."/>
            <person name="Weitz H."/>
            <person name="Taylor A."/>
            <person name="Grigoriev I.V."/>
            <person name="Nagy L.G."/>
            <person name="Martin F."/>
            <person name="Kauserud H."/>
        </authorList>
    </citation>
    <scope>NUCLEOTIDE SEQUENCE</scope>
    <source>
        <strain evidence="4">CBHHK067</strain>
    </source>
</reference>
<dbReference type="Gene3D" id="3.40.50.720">
    <property type="entry name" value="NAD(P)-binding Rossmann-like Domain"/>
    <property type="match status" value="1"/>
</dbReference>
<keyword evidence="2" id="KW-0521">NADP</keyword>
<dbReference type="PRINTS" id="PR00081">
    <property type="entry name" value="GDHRDH"/>
</dbReference>
<dbReference type="GO" id="GO:0016491">
    <property type="term" value="F:oxidoreductase activity"/>
    <property type="evidence" value="ECO:0007669"/>
    <property type="project" value="UniProtKB-KW"/>
</dbReference>
<dbReference type="PANTHER" id="PTHR24320">
    <property type="entry name" value="RETINOL DEHYDROGENASE"/>
    <property type="match status" value="1"/>
</dbReference>
<keyword evidence="3" id="KW-0560">Oxidoreductase</keyword>